<dbReference type="Pfam" id="PF07715">
    <property type="entry name" value="Plug"/>
    <property type="match status" value="1"/>
</dbReference>
<comment type="similarity">
    <text evidence="10 11">Belongs to the TonB-dependent receptor family.</text>
</comment>
<dbReference type="InterPro" id="IPR012910">
    <property type="entry name" value="Plug_dom"/>
</dbReference>
<dbReference type="SUPFAM" id="SSF49464">
    <property type="entry name" value="Carboxypeptidase regulatory domain-like"/>
    <property type="match status" value="1"/>
</dbReference>
<dbReference type="Pfam" id="PF13715">
    <property type="entry name" value="CarbopepD_reg_2"/>
    <property type="match status" value="1"/>
</dbReference>
<feature type="domain" description="Secretin/TonB short N-terminal" evidence="13">
    <location>
        <begin position="61"/>
        <end position="112"/>
    </location>
</feature>
<keyword evidence="4" id="KW-0410">Iron transport</keyword>
<dbReference type="Gene3D" id="2.170.130.10">
    <property type="entry name" value="TonB-dependent receptor, plug domain"/>
    <property type="match status" value="1"/>
</dbReference>
<dbReference type="InterPro" id="IPR023996">
    <property type="entry name" value="TonB-dep_OMP_SusC/RagA"/>
</dbReference>
<feature type="signal peptide" evidence="12">
    <location>
        <begin position="1"/>
        <end position="32"/>
    </location>
</feature>
<accession>A0A8T9ST51</accession>
<evidence type="ECO:0000256" key="10">
    <source>
        <dbReference type="PROSITE-ProRule" id="PRU01360"/>
    </source>
</evidence>
<dbReference type="KEGG" id="haei:MUN82_13205"/>
<comment type="subcellular location">
    <subcellularLocation>
        <location evidence="1 10">Cell outer membrane</location>
        <topology evidence="1 10">Multi-pass membrane protein</topology>
    </subcellularLocation>
</comment>
<dbReference type="Pfam" id="PF00593">
    <property type="entry name" value="TonB_dep_Rec_b-barrel"/>
    <property type="match status" value="1"/>
</dbReference>
<evidence type="ECO:0000256" key="8">
    <source>
        <dbReference type="ARBA" id="ARBA00023136"/>
    </source>
</evidence>
<evidence type="ECO:0000256" key="1">
    <source>
        <dbReference type="ARBA" id="ARBA00004571"/>
    </source>
</evidence>
<reference evidence="14 15" key="1">
    <citation type="submission" date="2022-04" db="EMBL/GenBank/DDBJ databases">
        <title>Hymenobacter sp. isolated from the air.</title>
        <authorList>
            <person name="Won M."/>
            <person name="Lee C.-M."/>
            <person name="Woen H.-Y."/>
            <person name="Kwon S.-W."/>
        </authorList>
    </citation>
    <scope>NUCLEOTIDE SEQUENCE [LARGE SCALE GENOMIC DNA]</scope>
    <source>
        <strain evidence="15">5413 J-13</strain>
    </source>
</reference>
<evidence type="ECO:0000256" key="11">
    <source>
        <dbReference type="RuleBase" id="RU003357"/>
    </source>
</evidence>
<dbReference type="Gene3D" id="2.40.170.20">
    <property type="entry name" value="TonB-dependent receptor, beta-barrel domain"/>
    <property type="match status" value="1"/>
</dbReference>
<evidence type="ECO:0000313" key="15">
    <source>
        <dbReference type="Proteomes" id="UP000829925"/>
    </source>
</evidence>
<keyword evidence="5 10" id="KW-0812">Transmembrane</keyword>
<dbReference type="SMART" id="SM00965">
    <property type="entry name" value="STN"/>
    <property type="match status" value="1"/>
</dbReference>
<name>A0A8T9ST51_9BACT</name>
<keyword evidence="15" id="KW-1185">Reference proteome</keyword>
<feature type="chain" id="PRO_5035812867" evidence="12">
    <location>
        <begin position="33"/>
        <end position="1093"/>
    </location>
</feature>
<keyword evidence="3 10" id="KW-1134">Transmembrane beta strand</keyword>
<evidence type="ECO:0000256" key="9">
    <source>
        <dbReference type="ARBA" id="ARBA00023237"/>
    </source>
</evidence>
<keyword evidence="12" id="KW-0732">Signal</keyword>
<evidence type="ECO:0000256" key="5">
    <source>
        <dbReference type="ARBA" id="ARBA00022692"/>
    </source>
</evidence>
<dbReference type="InterPro" id="IPR039426">
    <property type="entry name" value="TonB-dep_rcpt-like"/>
</dbReference>
<evidence type="ECO:0000259" key="13">
    <source>
        <dbReference type="SMART" id="SM00965"/>
    </source>
</evidence>
<protein>
    <submittedName>
        <fullName evidence="14">TonB-dependent receptor</fullName>
    </submittedName>
</protein>
<dbReference type="GO" id="GO:0006826">
    <property type="term" value="P:iron ion transport"/>
    <property type="evidence" value="ECO:0007669"/>
    <property type="project" value="UniProtKB-KW"/>
</dbReference>
<evidence type="ECO:0000256" key="12">
    <source>
        <dbReference type="SAM" id="SignalP"/>
    </source>
</evidence>
<evidence type="ECO:0000256" key="3">
    <source>
        <dbReference type="ARBA" id="ARBA00022452"/>
    </source>
</evidence>
<keyword evidence="2 10" id="KW-0813">Transport</keyword>
<dbReference type="InterPro" id="IPR011662">
    <property type="entry name" value="Secretin/TonB_short_N"/>
</dbReference>
<dbReference type="Gene3D" id="2.60.40.1120">
    <property type="entry name" value="Carboxypeptidase-like, regulatory domain"/>
    <property type="match status" value="1"/>
</dbReference>
<dbReference type="InterPro" id="IPR023997">
    <property type="entry name" value="TonB-dep_OMP_SusC/RagA_CS"/>
</dbReference>
<dbReference type="InterPro" id="IPR037066">
    <property type="entry name" value="Plug_dom_sf"/>
</dbReference>
<gene>
    <name evidence="14" type="ORF">MUN82_13205</name>
</gene>
<keyword evidence="6" id="KW-0408">Iron</keyword>
<evidence type="ECO:0000256" key="2">
    <source>
        <dbReference type="ARBA" id="ARBA00022448"/>
    </source>
</evidence>
<keyword evidence="4" id="KW-0406">Ion transport</keyword>
<dbReference type="PROSITE" id="PS52016">
    <property type="entry name" value="TONB_DEPENDENT_REC_3"/>
    <property type="match status" value="1"/>
</dbReference>
<dbReference type="RefSeq" id="WP_245091113.1">
    <property type="nucleotide sequence ID" value="NZ_CP095053.1"/>
</dbReference>
<dbReference type="SUPFAM" id="SSF56935">
    <property type="entry name" value="Porins"/>
    <property type="match status" value="1"/>
</dbReference>
<keyword evidence="9 10" id="KW-0998">Cell outer membrane</keyword>
<dbReference type="InterPro" id="IPR008969">
    <property type="entry name" value="CarboxyPept-like_regulatory"/>
</dbReference>
<dbReference type="Pfam" id="PF07660">
    <property type="entry name" value="STN"/>
    <property type="match status" value="1"/>
</dbReference>
<evidence type="ECO:0000256" key="4">
    <source>
        <dbReference type="ARBA" id="ARBA00022496"/>
    </source>
</evidence>
<dbReference type="NCBIfam" id="TIGR04056">
    <property type="entry name" value="OMP_RagA_SusC"/>
    <property type="match status" value="1"/>
</dbReference>
<dbReference type="InterPro" id="IPR000531">
    <property type="entry name" value="Beta-barrel_TonB"/>
</dbReference>
<dbReference type="EMBL" id="CP095053">
    <property type="protein sequence ID" value="UOR03903.1"/>
    <property type="molecule type" value="Genomic_DNA"/>
</dbReference>
<dbReference type="AlphaFoldDB" id="A0A8T9ST51"/>
<dbReference type="InterPro" id="IPR036942">
    <property type="entry name" value="Beta-barrel_TonB_sf"/>
</dbReference>
<evidence type="ECO:0000256" key="6">
    <source>
        <dbReference type="ARBA" id="ARBA00023004"/>
    </source>
</evidence>
<dbReference type="GO" id="GO:0009279">
    <property type="term" value="C:cell outer membrane"/>
    <property type="evidence" value="ECO:0007669"/>
    <property type="project" value="UniProtKB-SubCell"/>
</dbReference>
<dbReference type="NCBIfam" id="TIGR04057">
    <property type="entry name" value="SusC_RagA_signa"/>
    <property type="match status" value="1"/>
</dbReference>
<keyword evidence="14" id="KW-0675">Receptor</keyword>
<dbReference type="Proteomes" id="UP000829925">
    <property type="component" value="Chromosome"/>
</dbReference>
<evidence type="ECO:0000313" key="14">
    <source>
        <dbReference type="EMBL" id="UOR03903.1"/>
    </source>
</evidence>
<organism evidence="14 15">
    <name type="scientific">Hymenobacter aerilatus</name>
    <dbReference type="NCBI Taxonomy" id="2932251"/>
    <lineage>
        <taxon>Bacteria</taxon>
        <taxon>Pseudomonadati</taxon>
        <taxon>Bacteroidota</taxon>
        <taxon>Cytophagia</taxon>
        <taxon>Cytophagales</taxon>
        <taxon>Hymenobacteraceae</taxon>
        <taxon>Hymenobacter</taxon>
    </lineage>
</organism>
<evidence type="ECO:0000256" key="7">
    <source>
        <dbReference type="ARBA" id="ARBA00023077"/>
    </source>
</evidence>
<keyword evidence="7 11" id="KW-0798">TonB box</keyword>
<proteinExistence type="inferred from homology"/>
<dbReference type="Gene3D" id="3.55.50.30">
    <property type="match status" value="1"/>
</dbReference>
<sequence>MTKLFTPLPGTLRLPLKPTVAALLALSLQVHAAGFAQTITLTEKNAPLDRVLRDIQRQSSYTFLYNTQMVRAARPVTLSVRNAPLEQVLAQVMAEQALTYTISGNSIIIKPKEATTTRRPTPPATVIGIVTDADGNPLPGVTIRVKNTQLGTATDVNGHYQIRVDDADEAVLVFSFIGYEPQEIRVAGQSSIAVRLLPAQNNLNDVVVVGYGTTTQRNNTGAVSTITSETIAEQPVSNPLQALQGRLAGVQVTPATGFGGAAMNVRIRGNNSLLAGNDPLYVVDGVPYPANGLNNFSAFGAFAQNGSYDSPLNSINPADILRIDILKDADATAIYGSRGANGVVLITTRKGSTGKGKLDVNVYSGAGKATRLLDMMNTEQYLAMRREGFANDNITPTPSNAPDLTTFDQTAYTDWQKKLLGGTASVTDAEASFSAGTAQTKFALSGGYRHEGTIYPGNYGVDRANGRLTVSHSSLNNRVGVDATVGYVNTVNKLATTDFTTLITLPPNYNPYNADGTLYWVSGIDNPYAYLQRGIRNTSRNLLSNVAFRLQILDGLSFKTSVGLNRLTMDQFSPRPASSVSTLSSARVASAEFGTGSTTTYLAEPQLDYVRQLGGGSLQALVGGTFQQTADVRQYIYATDYVSDAALSNITLANTKTYYNDDAYKYRYGSLFGRVTYNWKGKYILNGTFRRDGSSKFGPNNRFGNFGAGGAAWVFSEESFVKDGLPFLSFGKLRGSYGVTGNDQSAGYYDYLSTFRSTGRLTYGSLVGLVPSRLGNPDYRWETVRKLDVALELGFLDNRLLLTADYYRSISTDQLVGFITPTQTGFSSITANLPAKVLNQGLELTLNTTNVQGKDFTWSSALNLTVPENKLLEYPNLEGSSYARQFIVGQPTTITKGFDYEGVNPETGLATGGYVSPAGVFTGSYNTTTVVLNQGYPKFYGGLNNSLQYKGFTLDFFLQFTKQTARNYVPYAPPGQGLSNAPTWLLDRWRQPGDVAGYPRATATFGTAYNTFFNYTNSKEAYGDASFLRLKTLALSYRVPQPVAQKLHLQNLRVYAQGQNLLTITNYRGFDPEVPGLVLPPMRLLTGGIQFAL</sequence>
<keyword evidence="8 10" id="KW-0472">Membrane</keyword>